<dbReference type="GO" id="GO:0016020">
    <property type="term" value="C:membrane"/>
    <property type="evidence" value="ECO:0007669"/>
    <property type="project" value="UniProtKB-SubCell"/>
</dbReference>
<evidence type="ECO:0000256" key="4">
    <source>
        <dbReference type="ARBA" id="ARBA00022692"/>
    </source>
</evidence>
<keyword evidence="4" id="KW-0812">Transmembrane</keyword>
<dbReference type="SUPFAM" id="SSF48264">
    <property type="entry name" value="Cytochrome P450"/>
    <property type="match status" value="1"/>
</dbReference>
<evidence type="ECO:0000313" key="11">
    <source>
        <dbReference type="EMBL" id="KAK3000271.1"/>
    </source>
</evidence>
<gene>
    <name evidence="11" type="ORF">RJ639_024531</name>
</gene>
<sequence>MEPKLISDVLMKNHIFKKLDPNPVHALVVTGLSNYENEKWAKHRKIVNPAFYLEKLKLSFPLPYSPLQLSLSLTHTHTKDMLPTMYLSCSEMVSEWQMLVSKQGSCELDVWPYLQSYEQGRRIFQLQRQQAELAHHLLQSFYIPGWRFLPSKRIKRMKAIFREVQNCVRSIINKREEAREFGESSDDLLGMMLKYNLEEIKEHGNNKDA</sequence>
<proteinExistence type="inferred from homology"/>
<evidence type="ECO:0000256" key="10">
    <source>
        <dbReference type="ARBA" id="ARBA00023136"/>
    </source>
</evidence>
<comment type="subcellular location">
    <subcellularLocation>
        <location evidence="1">Membrane</location>
    </subcellularLocation>
</comment>
<keyword evidence="6" id="KW-1133">Transmembrane helix</keyword>
<evidence type="ECO:0000313" key="12">
    <source>
        <dbReference type="Proteomes" id="UP001188597"/>
    </source>
</evidence>
<keyword evidence="12" id="KW-1185">Reference proteome</keyword>
<organism evidence="11 12">
    <name type="scientific">Escallonia herrerae</name>
    <dbReference type="NCBI Taxonomy" id="1293975"/>
    <lineage>
        <taxon>Eukaryota</taxon>
        <taxon>Viridiplantae</taxon>
        <taxon>Streptophyta</taxon>
        <taxon>Embryophyta</taxon>
        <taxon>Tracheophyta</taxon>
        <taxon>Spermatophyta</taxon>
        <taxon>Magnoliopsida</taxon>
        <taxon>eudicotyledons</taxon>
        <taxon>Gunneridae</taxon>
        <taxon>Pentapetalae</taxon>
        <taxon>asterids</taxon>
        <taxon>campanulids</taxon>
        <taxon>Escalloniales</taxon>
        <taxon>Escalloniaceae</taxon>
        <taxon>Escallonia</taxon>
    </lineage>
</organism>
<evidence type="ECO:0000256" key="1">
    <source>
        <dbReference type="ARBA" id="ARBA00004370"/>
    </source>
</evidence>
<dbReference type="GO" id="GO:0005506">
    <property type="term" value="F:iron ion binding"/>
    <property type="evidence" value="ECO:0007669"/>
    <property type="project" value="InterPro"/>
</dbReference>
<evidence type="ECO:0000256" key="7">
    <source>
        <dbReference type="ARBA" id="ARBA00023002"/>
    </source>
</evidence>
<protein>
    <submittedName>
        <fullName evidence="11">Uncharacterized protein</fullName>
    </submittedName>
</protein>
<dbReference type="EMBL" id="JAVXUP010003051">
    <property type="protein sequence ID" value="KAK3000271.1"/>
    <property type="molecule type" value="Genomic_DNA"/>
</dbReference>
<keyword evidence="8" id="KW-0408">Iron</keyword>
<evidence type="ECO:0000256" key="6">
    <source>
        <dbReference type="ARBA" id="ARBA00022989"/>
    </source>
</evidence>
<evidence type="ECO:0000256" key="9">
    <source>
        <dbReference type="ARBA" id="ARBA00023033"/>
    </source>
</evidence>
<name>A0AA89AFJ7_9ASTE</name>
<reference evidence="11" key="1">
    <citation type="submission" date="2022-12" db="EMBL/GenBank/DDBJ databases">
        <title>Draft genome assemblies for two species of Escallonia (Escalloniales).</title>
        <authorList>
            <person name="Chanderbali A."/>
            <person name="Dervinis C."/>
            <person name="Anghel I."/>
            <person name="Soltis D."/>
            <person name="Soltis P."/>
            <person name="Zapata F."/>
        </authorList>
    </citation>
    <scope>NUCLEOTIDE SEQUENCE</scope>
    <source>
        <strain evidence="11">UCBG64.0493</strain>
        <tissue evidence="11">Leaf</tissue>
    </source>
</reference>
<keyword evidence="9" id="KW-0503">Monooxygenase</keyword>
<evidence type="ECO:0000256" key="8">
    <source>
        <dbReference type="ARBA" id="ARBA00023004"/>
    </source>
</evidence>
<dbReference type="Proteomes" id="UP001188597">
    <property type="component" value="Unassembled WGS sequence"/>
</dbReference>
<accession>A0AA89AFJ7</accession>
<keyword evidence="7" id="KW-0560">Oxidoreductase</keyword>
<dbReference type="GO" id="GO:0020037">
    <property type="term" value="F:heme binding"/>
    <property type="evidence" value="ECO:0007669"/>
    <property type="project" value="InterPro"/>
</dbReference>
<keyword evidence="3" id="KW-0349">Heme</keyword>
<keyword evidence="5" id="KW-0479">Metal-binding</keyword>
<dbReference type="PANTHER" id="PTHR24282:SF255">
    <property type="entry name" value="CYTOCHROME P450 72A11-RELATED"/>
    <property type="match status" value="1"/>
</dbReference>
<dbReference type="PANTHER" id="PTHR24282">
    <property type="entry name" value="CYTOCHROME P450 FAMILY MEMBER"/>
    <property type="match status" value="1"/>
</dbReference>
<evidence type="ECO:0000256" key="5">
    <source>
        <dbReference type="ARBA" id="ARBA00022723"/>
    </source>
</evidence>
<dbReference type="InterPro" id="IPR050665">
    <property type="entry name" value="Cytochrome_P450_Monooxygen"/>
</dbReference>
<dbReference type="GO" id="GO:0016705">
    <property type="term" value="F:oxidoreductase activity, acting on paired donors, with incorporation or reduction of molecular oxygen"/>
    <property type="evidence" value="ECO:0007669"/>
    <property type="project" value="InterPro"/>
</dbReference>
<comment type="similarity">
    <text evidence="2">Belongs to the cytochrome P450 family.</text>
</comment>
<dbReference type="GO" id="GO:0004497">
    <property type="term" value="F:monooxygenase activity"/>
    <property type="evidence" value="ECO:0007669"/>
    <property type="project" value="UniProtKB-KW"/>
</dbReference>
<evidence type="ECO:0000256" key="2">
    <source>
        <dbReference type="ARBA" id="ARBA00010617"/>
    </source>
</evidence>
<evidence type="ECO:0000256" key="3">
    <source>
        <dbReference type="ARBA" id="ARBA00022617"/>
    </source>
</evidence>
<comment type="caution">
    <text evidence="11">The sequence shown here is derived from an EMBL/GenBank/DDBJ whole genome shotgun (WGS) entry which is preliminary data.</text>
</comment>
<dbReference type="InterPro" id="IPR036396">
    <property type="entry name" value="Cyt_P450_sf"/>
</dbReference>
<keyword evidence="10" id="KW-0472">Membrane</keyword>
<dbReference type="Gene3D" id="1.20.120.990">
    <property type="entry name" value="Glycosyltransferase family 88, C-terminal domain"/>
    <property type="match status" value="1"/>
</dbReference>
<dbReference type="AlphaFoldDB" id="A0AA89AFJ7"/>